<evidence type="ECO:0000313" key="2">
    <source>
        <dbReference type="Proteomes" id="UP000199581"/>
    </source>
</evidence>
<sequence length="306" mass="35333">MKKNIFIDSTCLFSQKSLLDSFSKPKEDVLNLYDMSFYYAWPKQIMTDFSIYMSAINPSLAPDNFEDHIFHKSKVCQILAREQDLIWESVEKLKKAGLVNIIKFDDPLGRYDEDEPFVTDESLFDLWSSLKMNVLRAPHDTQQVLNIAPLDIDVVAHAIATNNIYKSQNPKIADGTMAGIMGVQHVLIGEYDYKSISHINPNEIEEFIYNKESFFQKTKDAIHEGHKKIFATFVGTALDFVPFISNVKSIYEKYGEIKEAVCKMEEYKKISILEARKVKLPKPSLQNLVDNFSIFRMNYKLPKKDL</sequence>
<gene>
    <name evidence="1" type="ORF">SAMN05421830_1054</name>
</gene>
<accession>A0A8G2C2L2</accession>
<dbReference type="Proteomes" id="UP000199581">
    <property type="component" value="Unassembled WGS sequence"/>
</dbReference>
<organism evidence="1 2">
    <name type="scientific">Desulfomicrobium norvegicum (strain DSM 1741 / NCIMB 8310)</name>
    <name type="common">Desulfovibrio baculatus (strain Norway 4)</name>
    <name type="synonym">Desulfovibrio desulfuricans (strain Norway 4)</name>
    <dbReference type="NCBI Taxonomy" id="52561"/>
    <lineage>
        <taxon>Bacteria</taxon>
        <taxon>Pseudomonadati</taxon>
        <taxon>Thermodesulfobacteriota</taxon>
        <taxon>Desulfovibrionia</taxon>
        <taxon>Desulfovibrionales</taxon>
        <taxon>Desulfomicrobiaceae</taxon>
        <taxon>Desulfomicrobium</taxon>
    </lineage>
</organism>
<comment type="caution">
    <text evidence="1">The sequence shown here is derived from an EMBL/GenBank/DDBJ whole genome shotgun (WGS) entry which is preliminary data.</text>
</comment>
<dbReference type="RefSeq" id="WP_092191475.1">
    <property type="nucleotide sequence ID" value="NZ_FOTO01000005.1"/>
</dbReference>
<reference evidence="1 2" key="1">
    <citation type="submission" date="2016-10" db="EMBL/GenBank/DDBJ databases">
        <authorList>
            <person name="Varghese N."/>
            <person name="Submissions S."/>
        </authorList>
    </citation>
    <scope>NUCLEOTIDE SEQUENCE [LARGE SCALE GENOMIC DNA]</scope>
    <source>
        <strain evidence="1 2">DSM 1741</strain>
    </source>
</reference>
<evidence type="ECO:0000313" key="1">
    <source>
        <dbReference type="EMBL" id="SFL69360.1"/>
    </source>
</evidence>
<protein>
    <submittedName>
        <fullName evidence="1">Uncharacterized protein</fullName>
    </submittedName>
</protein>
<name>A0A8G2C2L2_DESNO</name>
<dbReference type="EMBL" id="FOTO01000005">
    <property type="protein sequence ID" value="SFL69360.1"/>
    <property type="molecule type" value="Genomic_DNA"/>
</dbReference>
<proteinExistence type="predicted"/>
<dbReference type="AlphaFoldDB" id="A0A8G2C2L2"/>
<keyword evidence="2" id="KW-1185">Reference proteome</keyword>